<comment type="caution">
    <text evidence="2">The sequence shown here is derived from an EMBL/GenBank/DDBJ whole genome shotgun (WGS) entry which is preliminary data.</text>
</comment>
<feature type="transmembrane region" description="Helical" evidence="1">
    <location>
        <begin position="413"/>
        <end position="432"/>
    </location>
</feature>
<evidence type="ECO:0000256" key="1">
    <source>
        <dbReference type="SAM" id="Phobius"/>
    </source>
</evidence>
<feature type="transmembrane region" description="Helical" evidence="1">
    <location>
        <begin position="196"/>
        <end position="214"/>
    </location>
</feature>
<feature type="transmembrane region" description="Helical" evidence="1">
    <location>
        <begin position="354"/>
        <end position="375"/>
    </location>
</feature>
<organism evidence="2 3">
    <name type="scientific">Streptococcus cristatus</name>
    <dbReference type="NCBI Taxonomy" id="45634"/>
    <lineage>
        <taxon>Bacteria</taxon>
        <taxon>Bacillati</taxon>
        <taxon>Bacillota</taxon>
        <taxon>Bacilli</taxon>
        <taxon>Lactobacillales</taxon>
        <taxon>Streptococcaceae</taxon>
        <taxon>Streptococcus</taxon>
    </lineage>
</organism>
<feature type="transmembrane region" description="Helical" evidence="1">
    <location>
        <begin position="55"/>
        <end position="77"/>
    </location>
</feature>
<accession>A0A5B0DDS4</accession>
<evidence type="ECO:0000313" key="2">
    <source>
        <dbReference type="EMBL" id="KAA0964753.1"/>
    </source>
</evidence>
<sequence>MSFLYVLLLGMLSLFFLSYLLSDRDILSPSTMMTIMFSISSLFAILNIRNWNIDYNVNAGLITITGVFVFIVSEMIMKNFFIRSRKQIIDQKLSYETKFVGYSVRHWKLYLLIIINTLIIIWYFLQIRSLVGGGNISAMFQEYRRIGVNQLEGRDVDSVGGMITHLLKIVEGSGYVASYLLISNVIYRYKKHRTNFLLLILIFLSILPSTFGAGRTQVLKLLSAMLIEYYILWHQKNGWFRNLSWKMIRLGVTSLLIGIPLFYYSLSLLGRSTSRTLFDYISDYIASGIVLFSKYIESPVPVKVWGEESLFSLLKIFNYLGFGEKSTSYNLEFRPLGIGLSNIYTFFRRPLHDFGLLGMYIFVALIAILFAYIYYGKIKYRAKSLKTARWTLVYGYLYYWIVSSSIIQYSSAYISAGTIIILFVIIFLYSFLSGEGTRIRLRWK</sequence>
<dbReference type="AlphaFoldDB" id="A0A5B0DDS4"/>
<feature type="transmembrane region" description="Helical" evidence="1">
    <location>
        <begin position="387"/>
        <end position="407"/>
    </location>
</feature>
<dbReference type="Proteomes" id="UP000323039">
    <property type="component" value="Unassembled WGS sequence"/>
</dbReference>
<reference evidence="2 3" key="1">
    <citation type="submission" date="2019-08" db="EMBL/GenBank/DDBJ databases">
        <title>Genome sequence and analysis of Streptococcus cristatus strain S22 isolated from throat swab of children scarlet fever in Hangzhou, China.</title>
        <authorList>
            <person name="Huang Y."/>
            <person name="Xie L."/>
        </authorList>
    </citation>
    <scope>NUCLEOTIDE SEQUENCE [LARGE SCALE GENOMIC DNA]</scope>
    <source>
        <strain evidence="2 3">S22</strain>
    </source>
</reference>
<feature type="transmembrane region" description="Helical" evidence="1">
    <location>
        <begin position="277"/>
        <end position="296"/>
    </location>
</feature>
<feature type="transmembrane region" description="Helical" evidence="1">
    <location>
        <begin position="247"/>
        <end position="265"/>
    </location>
</feature>
<feature type="transmembrane region" description="Helical" evidence="1">
    <location>
        <begin position="107"/>
        <end position="125"/>
    </location>
</feature>
<evidence type="ECO:0000313" key="3">
    <source>
        <dbReference type="Proteomes" id="UP000323039"/>
    </source>
</evidence>
<dbReference type="NCBIfam" id="TIGR04370">
    <property type="entry name" value="glyco_rpt_poly"/>
    <property type="match status" value="1"/>
</dbReference>
<dbReference type="EMBL" id="VSJJ01000002">
    <property type="protein sequence ID" value="KAA0964753.1"/>
    <property type="molecule type" value="Genomic_DNA"/>
</dbReference>
<protein>
    <submittedName>
        <fullName evidence="2">Oligosaccharide repeat unit polymerase</fullName>
    </submittedName>
</protein>
<feature type="transmembrane region" description="Helical" evidence="1">
    <location>
        <begin position="32"/>
        <end position="48"/>
    </location>
</feature>
<proteinExistence type="predicted"/>
<gene>
    <name evidence="2" type="ORF">FXF62_03755</name>
</gene>
<keyword evidence="1" id="KW-0812">Transmembrane</keyword>
<keyword evidence="1" id="KW-1133">Transmembrane helix</keyword>
<keyword evidence="1" id="KW-0472">Membrane</keyword>
<name>A0A5B0DDS4_STRCR</name>